<keyword evidence="2" id="KW-1185">Reference proteome</keyword>
<sequence length="253" mass="29567">MYAKSQSSVVHHTLLSLYHKNQQEKLREGHPLVLVLLSYHMIGMEEGLTSLKALKEENNRIQIWSDDQLETYCGRKKIIHQTGIDDWLSSDLEAETKKNDYQRLFIPVLSFSLLSAIIRYDDRHPFVRMILWALFSGVKVGTLSIGVNPGHQTWKKRRLNQGTMFLQRDINQQLQHLRNMGIEDLHLNEVNDWVHAKDIQKKQVLSEEDIHDAYENNVRIIDVPFGTIVTPLAWDTAKEREVELIFADREEQE</sequence>
<evidence type="ECO:0000313" key="2">
    <source>
        <dbReference type="Proteomes" id="UP001230005"/>
    </source>
</evidence>
<dbReference type="RefSeq" id="WP_307320869.1">
    <property type="nucleotide sequence ID" value="NZ_JAUSUG010000001.1"/>
</dbReference>
<organism evidence="1 2">
    <name type="scientific">Evansella vedderi</name>
    <dbReference type="NCBI Taxonomy" id="38282"/>
    <lineage>
        <taxon>Bacteria</taxon>
        <taxon>Bacillati</taxon>
        <taxon>Bacillota</taxon>
        <taxon>Bacilli</taxon>
        <taxon>Bacillales</taxon>
        <taxon>Bacillaceae</taxon>
        <taxon>Evansella</taxon>
    </lineage>
</organism>
<name>A0ABT9ZPY7_9BACI</name>
<evidence type="ECO:0000313" key="1">
    <source>
        <dbReference type="EMBL" id="MDQ0252909.1"/>
    </source>
</evidence>
<proteinExistence type="predicted"/>
<protein>
    <submittedName>
        <fullName evidence="1">Uncharacterized protein</fullName>
    </submittedName>
</protein>
<gene>
    <name evidence="1" type="ORF">J2S74_000281</name>
</gene>
<reference evidence="1 2" key="1">
    <citation type="submission" date="2023-07" db="EMBL/GenBank/DDBJ databases">
        <title>Genomic Encyclopedia of Type Strains, Phase IV (KMG-IV): sequencing the most valuable type-strain genomes for metagenomic binning, comparative biology and taxonomic classification.</title>
        <authorList>
            <person name="Goeker M."/>
        </authorList>
    </citation>
    <scope>NUCLEOTIDE SEQUENCE [LARGE SCALE GENOMIC DNA]</scope>
    <source>
        <strain evidence="1 2">DSM 9768</strain>
    </source>
</reference>
<comment type="caution">
    <text evidence="1">The sequence shown here is derived from an EMBL/GenBank/DDBJ whole genome shotgun (WGS) entry which is preliminary data.</text>
</comment>
<dbReference type="Proteomes" id="UP001230005">
    <property type="component" value="Unassembled WGS sequence"/>
</dbReference>
<accession>A0ABT9ZPY7</accession>
<dbReference type="EMBL" id="JAUSUG010000001">
    <property type="protein sequence ID" value="MDQ0252909.1"/>
    <property type="molecule type" value="Genomic_DNA"/>
</dbReference>